<evidence type="ECO:0000313" key="6">
    <source>
        <dbReference type="EMBL" id="KAB7500916.1"/>
    </source>
</evidence>
<evidence type="ECO:0000256" key="1">
    <source>
        <dbReference type="ARBA" id="ARBA00004613"/>
    </source>
</evidence>
<evidence type="ECO:0000256" key="2">
    <source>
        <dbReference type="ARBA" id="ARBA00022525"/>
    </source>
</evidence>
<reference evidence="6 7" key="1">
    <citation type="journal article" date="2019" name="PLoS Biol.">
        <title>Sex chromosomes control vertical transmission of feminizing Wolbachia symbionts in an isopod.</title>
        <authorList>
            <person name="Becking T."/>
            <person name="Chebbi M.A."/>
            <person name="Giraud I."/>
            <person name="Moumen B."/>
            <person name="Laverre T."/>
            <person name="Caubet Y."/>
            <person name="Peccoud J."/>
            <person name="Gilbert C."/>
            <person name="Cordaux R."/>
        </authorList>
    </citation>
    <scope>NUCLEOTIDE SEQUENCE [LARGE SCALE GENOMIC DNA]</scope>
    <source>
        <strain evidence="6">ANa2</strain>
        <tissue evidence="6">Whole body excluding digestive tract and cuticle</tissue>
    </source>
</reference>
<dbReference type="GO" id="GO:0006979">
    <property type="term" value="P:response to oxidative stress"/>
    <property type="evidence" value="ECO:0007669"/>
    <property type="project" value="InterPro"/>
</dbReference>
<dbReference type="GO" id="GO:0020037">
    <property type="term" value="F:heme binding"/>
    <property type="evidence" value="ECO:0007669"/>
    <property type="project" value="InterPro"/>
</dbReference>
<gene>
    <name evidence="6" type="primary">pxdn_1</name>
    <name evidence="6" type="ORF">Anas_04318</name>
</gene>
<dbReference type="GO" id="GO:0005576">
    <property type="term" value="C:extracellular region"/>
    <property type="evidence" value="ECO:0007669"/>
    <property type="project" value="UniProtKB-SubCell"/>
</dbReference>
<organism evidence="6 7">
    <name type="scientific">Armadillidium nasatum</name>
    <dbReference type="NCBI Taxonomy" id="96803"/>
    <lineage>
        <taxon>Eukaryota</taxon>
        <taxon>Metazoa</taxon>
        <taxon>Ecdysozoa</taxon>
        <taxon>Arthropoda</taxon>
        <taxon>Crustacea</taxon>
        <taxon>Multicrustacea</taxon>
        <taxon>Malacostraca</taxon>
        <taxon>Eumalacostraca</taxon>
        <taxon>Peracarida</taxon>
        <taxon>Isopoda</taxon>
        <taxon>Oniscidea</taxon>
        <taxon>Crinocheta</taxon>
        <taxon>Armadillidiidae</taxon>
        <taxon>Armadillidium</taxon>
    </lineage>
</organism>
<comment type="caution">
    <text evidence="6">The sequence shown here is derived from an EMBL/GenBank/DDBJ whole genome shotgun (WGS) entry which is preliminary data.</text>
</comment>
<dbReference type="PROSITE" id="PS50292">
    <property type="entry name" value="PEROXIDASE_3"/>
    <property type="match status" value="1"/>
</dbReference>
<dbReference type="SUPFAM" id="SSF48113">
    <property type="entry name" value="Heme-dependent peroxidases"/>
    <property type="match status" value="1"/>
</dbReference>
<keyword evidence="7" id="KW-1185">Reference proteome</keyword>
<evidence type="ECO:0000256" key="3">
    <source>
        <dbReference type="ARBA" id="ARBA00022559"/>
    </source>
</evidence>
<keyword evidence="5" id="KW-0479">Metal-binding</keyword>
<dbReference type="InterPro" id="IPR037120">
    <property type="entry name" value="Haem_peroxidase_sf_animal"/>
</dbReference>
<comment type="subcellular location">
    <subcellularLocation>
        <location evidence="1">Secreted</location>
    </subcellularLocation>
</comment>
<keyword evidence="4" id="KW-0325">Glycoprotein</keyword>
<dbReference type="GO" id="GO:0046872">
    <property type="term" value="F:metal ion binding"/>
    <property type="evidence" value="ECO:0007669"/>
    <property type="project" value="UniProtKB-KW"/>
</dbReference>
<proteinExistence type="predicted"/>
<name>A0A5N5T365_9CRUS</name>
<evidence type="ECO:0000313" key="7">
    <source>
        <dbReference type="Proteomes" id="UP000326759"/>
    </source>
</evidence>
<dbReference type="Pfam" id="PF03098">
    <property type="entry name" value="An_peroxidase"/>
    <property type="match status" value="2"/>
</dbReference>
<dbReference type="Gene3D" id="1.10.640.10">
    <property type="entry name" value="Haem peroxidase domain superfamily, animal type"/>
    <property type="match status" value="2"/>
</dbReference>
<dbReference type="GO" id="GO:0004601">
    <property type="term" value="F:peroxidase activity"/>
    <property type="evidence" value="ECO:0007669"/>
    <property type="project" value="UniProtKB-KW"/>
</dbReference>
<keyword evidence="5" id="KW-0408">Iron</keyword>
<evidence type="ECO:0000256" key="4">
    <source>
        <dbReference type="ARBA" id="ARBA00023180"/>
    </source>
</evidence>
<dbReference type="AlphaFoldDB" id="A0A5N5T365"/>
<dbReference type="PANTHER" id="PTHR11475:SF4">
    <property type="entry name" value="CHORION PEROXIDASE"/>
    <property type="match status" value="1"/>
</dbReference>
<dbReference type="Proteomes" id="UP000326759">
    <property type="component" value="Unassembled WGS sequence"/>
</dbReference>
<keyword evidence="2" id="KW-0964">Secreted</keyword>
<dbReference type="InterPro" id="IPR019791">
    <property type="entry name" value="Haem_peroxidase_animal"/>
</dbReference>
<dbReference type="EMBL" id="SEYY01012234">
    <property type="protein sequence ID" value="KAB7500916.1"/>
    <property type="molecule type" value="Genomic_DNA"/>
</dbReference>
<dbReference type="InterPro" id="IPR010255">
    <property type="entry name" value="Haem_peroxidase_sf"/>
</dbReference>
<dbReference type="PANTHER" id="PTHR11475">
    <property type="entry name" value="OXIDASE/PEROXIDASE"/>
    <property type="match status" value="1"/>
</dbReference>
<keyword evidence="5" id="KW-0349">Heme</keyword>
<feature type="binding site" description="axial binding residue" evidence="5">
    <location>
        <position position="285"/>
    </location>
    <ligand>
        <name>heme b</name>
        <dbReference type="ChEBI" id="CHEBI:60344"/>
    </ligand>
    <ligandPart>
        <name>Fe</name>
        <dbReference type="ChEBI" id="CHEBI:18248"/>
    </ligandPart>
</feature>
<dbReference type="OrthoDB" id="823504at2759"/>
<dbReference type="PRINTS" id="PR00457">
    <property type="entry name" value="ANPEROXIDASE"/>
</dbReference>
<keyword evidence="3" id="KW-0560">Oxidoreductase</keyword>
<protein>
    <submittedName>
        <fullName evidence="6">Peroxidasin</fullName>
    </submittedName>
</protein>
<sequence>MLTRTIPGWCNNLQNPYWGASLLPFRRLLRPAYANGVDSPRGDGANQFLPRPRDVSFPLHNIRDPTLAPNDGITLLVMQFGQFLDHDMFITPEKEGVVGCCDDFVTISTSDPECRPIDVSNDPFYDQFGVKCLQFIRSTPVNPSCSGAPYREQQNNLTAYLDGSQIYGSTYETSDELRDETDPALLKISNFVEDTCTETCPLNFLPIRANEEGEPEFFGEVRRVVSAVFQQITYNEFLPIVIGTEATRNRNINIVQDGYWETRYDPTIDATAPNVFAAALFRFGHTLIPDIFNLPNNVQVLLARSFFNHRRTITSGSSPSDFIRGIASHFAQKYDHIMVDSIVNKLFAEEPFNFGADLLARNIMRAREHGIPGYNAWRSYANLKTFSSFDELRTVMSDPVVDFFAKVYRSVDDIDLFPAMISENQDGKSLVGPLLRELFGELFQRLKFGDRFWFENYNQPRPFTKNQLASIRRTLMSSLICAYTDATHVQRYAMYAVSANNPLIPCSELLKTGIIYDIRQPYWHY</sequence>
<accession>A0A5N5T365</accession>
<keyword evidence="3" id="KW-0575">Peroxidase</keyword>
<evidence type="ECO:0000256" key="5">
    <source>
        <dbReference type="PIRSR" id="PIRSR619791-2"/>
    </source>
</evidence>